<dbReference type="Gene3D" id="3.40.710.10">
    <property type="entry name" value="DD-peptidase/beta-lactamase superfamily"/>
    <property type="match status" value="1"/>
</dbReference>
<dbReference type="RefSeq" id="WP_105001378.1">
    <property type="nucleotide sequence ID" value="NZ_MQVX01000001.1"/>
</dbReference>
<dbReference type="SUPFAM" id="SSF56601">
    <property type="entry name" value="beta-lactamase/transpeptidase-like"/>
    <property type="match status" value="1"/>
</dbReference>
<dbReference type="Proteomes" id="UP000239366">
    <property type="component" value="Unassembled WGS sequence"/>
</dbReference>
<dbReference type="InterPro" id="IPR001466">
    <property type="entry name" value="Beta-lactam-related"/>
</dbReference>
<evidence type="ECO:0000313" key="3">
    <source>
        <dbReference type="Proteomes" id="UP000239366"/>
    </source>
</evidence>
<feature type="domain" description="Beta-lactamase-related" evidence="1">
    <location>
        <begin position="32"/>
        <end position="356"/>
    </location>
</feature>
<dbReference type="OrthoDB" id="9793489at2"/>
<dbReference type="EMBL" id="MQVX01000001">
    <property type="protein sequence ID" value="PQJ15726.1"/>
    <property type="molecule type" value="Genomic_DNA"/>
</dbReference>
<protein>
    <recommendedName>
        <fullName evidence="1">Beta-lactamase-related domain-containing protein</fullName>
    </recommendedName>
</protein>
<dbReference type="PANTHER" id="PTHR46825">
    <property type="entry name" value="D-ALANYL-D-ALANINE-CARBOXYPEPTIDASE/ENDOPEPTIDASE AMPH"/>
    <property type="match status" value="1"/>
</dbReference>
<comment type="caution">
    <text evidence="2">The sequence shown here is derived from an EMBL/GenBank/DDBJ whole genome shotgun (WGS) entry which is preliminary data.</text>
</comment>
<organism evidence="2 3">
    <name type="scientific">Aureicoccus marinus</name>
    <dbReference type="NCBI Taxonomy" id="754435"/>
    <lineage>
        <taxon>Bacteria</taxon>
        <taxon>Pseudomonadati</taxon>
        <taxon>Bacteroidota</taxon>
        <taxon>Flavobacteriia</taxon>
        <taxon>Flavobacteriales</taxon>
        <taxon>Flavobacteriaceae</taxon>
        <taxon>Aureicoccus</taxon>
    </lineage>
</organism>
<proteinExistence type="predicted"/>
<sequence>MAPTPVFFGLFGSNKRVKKTTDLHGFELSEALLHNLHAKGKVPGMAVSFRRDEEILFEKGFGGLANSSKNPIDPANTYFRIASISKCITGVALARMVEQGLVDLDDSFYKHVPDYPKKQFDFTLKQLASHTAGIRAYKGKEYALNRSMTIEEGTGLFSKEPLAYIPGSDFIYTSLDFVLLSLAMEKAAGMPFEEYVEKEVLKPLHMLHTTPEARKRSLNKLKKNEVVRFYTRSGSGFRKALKVNNFYKLAGGGYLSTAADIATLGQAILKENFVRPELMQEFLAPQIVLGKNVYYGLGWQASQDIAGRHYYGHVGNSVGAYTNFYVYPHERLVVSILINSSDPKVQPELDEAIDAALRHING</sequence>
<dbReference type="InterPro" id="IPR012338">
    <property type="entry name" value="Beta-lactam/transpept-like"/>
</dbReference>
<gene>
    <name evidence="2" type="ORF">BST99_08280</name>
</gene>
<accession>A0A2S7T8E3</accession>
<dbReference type="PANTHER" id="PTHR46825:SF9">
    <property type="entry name" value="BETA-LACTAMASE-RELATED DOMAIN-CONTAINING PROTEIN"/>
    <property type="match status" value="1"/>
</dbReference>
<keyword evidence="3" id="KW-1185">Reference proteome</keyword>
<evidence type="ECO:0000259" key="1">
    <source>
        <dbReference type="Pfam" id="PF00144"/>
    </source>
</evidence>
<name>A0A2S7T8E3_9FLAO</name>
<dbReference type="AlphaFoldDB" id="A0A2S7T8E3"/>
<dbReference type="InterPro" id="IPR050491">
    <property type="entry name" value="AmpC-like"/>
</dbReference>
<evidence type="ECO:0000313" key="2">
    <source>
        <dbReference type="EMBL" id="PQJ15726.1"/>
    </source>
</evidence>
<dbReference type="Pfam" id="PF00144">
    <property type="entry name" value="Beta-lactamase"/>
    <property type="match status" value="1"/>
</dbReference>
<reference evidence="3" key="1">
    <citation type="submission" date="2016-11" db="EMBL/GenBank/DDBJ databases">
        <title>Trade-off between light-utilization and light-protection in marine flavobacteria.</title>
        <authorList>
            <person name="Kumagai Y."/>
            <person name="Yoshizawa S."/>
            <person name="Kogure K."/>
        </authorList>
    </citation>
    <scope>NUCLEOTIDE SEQUENCE [LARGE SCALE GENOMIC DNA]</scope>
    <source>
        <strain evidence="3">SG-18</strain>
    </source>
</reference>